<proteinExistence type="predicted"/>
<evidence type="ECO:0000313" key="1">
    <source>
        <dbReference type="EMBL" id="VWD36234.1"/>
    </source>
</evidence>
<dbReference type="AlphaFoldDB" id="A0A6P2ZNR8"/>
<dbReference type="RefSeq" id="WP_175014479.1">
    <property type="nucleotide sequence ID" value="NZ_CABVQN010000027.1"/>
</dbReference>
<sequence length="288" mass="32466">MTQSKAGHIAVHDRFKQYNRDIKDVWASYNLLSFYLPKVHESVKSGTYPTLHLNSLSGIATAPHVKNKNDTFGTLSHIERKVVPIRTLLSGVSVTEDFLKDLCVLTYERFPQKLSGTDGDESAEQRQKIINTILTSESKEEILSKLTEEKVRGIFYGNVTDFFLKPKKVKLEFGDHFSKEHSINIGYFQEAVARRNVHAHNDGRIDAKYLRETSIFPFKAGQRPILSSKYLQHTLVILRGLSAVAASLVCKNVFNEPSIKGKLGSVLVPFENYYTDSARASGKQFLSP</sequence>
<dbReference type="EMBL" id="CABVQN010000027">
    <property type="protein sequence ID" value="VWD36234.1"/>
    <property type="molecule type" value="Genomic_DNA"/>
</dbReference>
<protein>
    <submittedName>
        <fullName evidence="1">Uncharacterized protein</fullName>
    </submittedName>
</protein>
<accession>A0A6P2ZNR8</accession>
<gene>
    <name evidence="1" type="ORF">BLA39750_05029</name>
</gene>
<reference evidence="1 2" key="1">
    <citation type="submission" date="2019-09" db="EMBL/GenBank/DDBJ databases">
        <authorList>
            <person name="Depoorter E."/>
        </authorList>
    </citation>
    <scope>NUCLEOTIDE SEQUENCE [LARGE SCALE GENOMIC DNA]</scope>
    <source>
        <strain evidence="1">R-39750</strain>
    </source>
</reference>
<evidence type="ECO:0000313" key="2">
    <source>
        <dbReference type="Proteomes" id="UP000494110"/>
    </source>
</evidence>
<dbReference type="Proteomes" id="UP000494110">
    <property type="component" value="Unassembled WGS sequence"/>
</dbReference>
<organism evidence="1 2">
    <name type="scientific">Burkholderia lata (strain ATCC 17760 / DSM 23089 / LMG 22485 / NCIMB 9086 / R18194 / 383)</name>
    <dbReference type="NCBI Taxonomy" id="482957"/>
    <lineage>
        <taxon>Bacteria</taxon>
        <taxon>Pseudomonadati</taxon>
        <taxon>Pseudomonadota</taxon>
        <taxon>Betaproteobacteria</taxon>
        <taxon>Burkholderiales</taxon>
        <taxon>Burkholderiaceae</taxon>
        <taxon>Burkholderia</taxon>
        <taxon>Burkholderia cepacia complex</taxon>
    </lineage>
</organism>
<name>A0A6P2ZNR8_BURL3</name>